<evidence type="ECO:0000313" key="1">
    <source>
        <dbReference type="EMBL" id="KAG5268052.1"/>
    </source>
</evidence>
<dbReference type="EMBL" id="JADWDJ010000016">
    <property type="protein sequence ID" value="KAG5268052.1"/>
    <property type="molecule type" value="Genomic_DNA"/>
</dbReference>
<reference evidence="1" key="1">
    <citation type="submission" date="2020-10" db="EMBL/GenBank/DDBJ databases">
        <title>Chromosome-scale genome assembly of the Allis shad, Alosa alosa.</title>
        <authorList>
            <person name="Margot Z."/>
            <person name="Christophe K."/>
            <person name="Cabau C."/>
            <person name="Louis A."/>
            <person name="Berthelot C."/>
            <person name="Parey E."/>
            <person name="Roest Crollius H."/>
            <person name="Montfort J."/>
            <person name="Robinson-Rechavi M."/>
            <person name="Bucao C."/>
            <person name="Bouchez O."/>
            <person name="Gislard M."/>
            <person name="Lluch J."/>
            <person name="Milhes M."/>
            <person name="Lampietro C."/>
            <person name="Lopez Roques C."/>
            <person name="Donnadieu C."/>
            <person name="Braasch I."/>
            <person name="Desvignes T."/>
            <person name="Postlethwait J."/>
            <person name="Bobe J."/>
            <person name="Guiguen Y."/>
        </authorList>
    </citation>
    <scope>NUCLEOTIDE SEQUENCE</scope>
    <source>
        <strain evidence="1">M-15738</strain>
        <tissue evidence="1">Blood</tissue>
    </source>
</reference>
<keyword evidence="2" id="KW-1185">Reference proteome</keyword>
<proteinExistence type="predicted"/>
<organism evidence="1 2">
    <name type="scientific">Alosa alosa</name>
    <name type="common">allis shad</name>
    <dbReference type="NCBI Taxonomy" id="278164"/>
    <lineage>
        <taxon>Eukaryota</taxon>
        <taxon>Metazoa</taxon>
        <taxon>Chordata</taxon>
        <taxon>Craniata</taxon>
        <taxon>Vertebrata</taxon>
        <taxon>Euteleostomi</taxon>
        <taxon>Actinopterygii</taxon>
        <taxon>Neopterygii</taxon>
        <taxon>Teleostei</taxon>
        <taxon>Clupei</taxon>
        <taxon>Clupeiformes</taxon>
        <taxon>Clupeoidei</taxon>
        <taxon>Clupeidae</taxon>
        <taxon>Alosa</taxon>
    </lineage>
</organism>
<evidence type="ECO:0000313" key="2">
    <source>
        <dbReference type="Proteomes" id="UP000823561"/>
    </source>
</evidence>
<dbReference type="AlphaFoldDB" id="A0AAV6G1W4"/>
<sequence>MQCKLCGFESLSLDILLKHYLFCHYQGRTSPLPCLYPQCVCTVRTPGVLKSHLSRAQRQ</sequence>
<comment type="caution">
    <text evidence="1">The sequence shown here is derived from an EMBL/GenBank/DDBJ whole genome shotgun (WGS) entry which is preliminary data.</text>
</comment>
<gene>
    <name evidence="1" type="ORF">AALO_G00207690</name>
</gene>
<protein>
    <recommendedName>
        <fullName evidence="3">Recombination activating protein 1</fullName>
    </recommendedName>
</protein>
<evidence type="ECO:0008006" key="3">
    <source>
        <dbReference type="Google" id="ProtNLM"/>
    </source>
</evidence>
<dbReference type="Proteomes" id="UP000823561">
    <property type="component" value="Chromosome 16"/>
</dbReference>
<name>A0AAV6G1W4_9TELE</name>
<accession>A0AAV6G1W4</accession>